<proteinExistence type="predicted"/>
<evidence type="ECO:0000313" key="2">
    <source>
        <dbReference type="Proteomes" id="UP000277204"/>
    </source>
</evidence>
<dbReference type="AlphaFoldDB" id="A0A183MBT4"/>
<sequence>MYLYEYMLYHLHPYGIHRDYMDLMNYLQQNRIS</sequence>
<accession>A0A183MBT4</accession>
<protein>
    <submittedName>
        <fullName evidence="1">Uncharacterized protein</fullName>
    </submittedName>
</protein>
<dbReference type="STRING" id="48269.A0A183MBT4"/>
<gene>
    <name evidence="1" type="ORF">SMRZ_LOCUS13509</name>
</gene>
<name>A0A183MBT4_9TREM</name>
<dbReference type="Proteomes" id="UP000277204">
    <property type="component" value="Unassembled WGS sequence"/>
</dbReference>
<organism evidence="1 2">
    <name type="scientific">Schistosoma margrebowiei</name>
    <dbReference type="NCBI Taxonomy" id="48269"/>
    <lineage>
        <taxon>Eukaryota</taxon>
        <taxon>Metazoa</taxon>
        <taxon>Spiralia</taxon>
        <taxon>Lophotrochozoa</taxon>
        <taxon>Platyhelminthes</taxon>
        <taxon>Trematoda</taxon>
        <taxon>Digenea</taxon>
        <taxon>Strigeidida</taxon>
        <taxon>Schistosomatoidea</taxon>
        <taxon>Schistosomatidae</taxon>
        <taxon>Schistosoma</taxon>
    </lineage>
</organism>
<reference evidence="1 2" key="1">
    <citation type="submission" date="2018-11" db="EMBL/GenBank/DDBJ databases">
        <authorList>
            <consortium name="Pathogen Informatics"/>
        </authorList>
    </citation>
    <scope>NUCLEOTIDE SEQUENCE [LARGE SCALE GENOMIC DNA]</scope>
    <source>
        <strain evidence="1 2">Zambia</strain>
    </source>
</reference>
<keyword evidence="2" id="KW-1185">Reference proteome</keyword>
<evidence type="ECO:0000313" key="1">
    <source>
        <dbReference type="EMBL" id="VDP06629.1"/>
    </source>
</evidence>
<dbReference type="EMBL" id="UZAI01010210">
    <property type="protein sequence ID" value="VDP06629.1"/>
    <property type="molecule type" value="Genomic_DNA"/>
</dbReference>